<evidence type="ECO:0000313" key="2">
    <source>
        <dbReference type="Proteomes" id="UP000678374"/>
    </source>
</evidence>
<proteinExistence type="predicted"/>
<organism evidence="1 2">
    <name type="scientific">Ideonella aquatica</name>
    <dbReference type="NCBI Taxonomy" id="2824119"/>
    <lineage>
        <taxon>Bacteria</taxon>
        <taxon>Pseudomonadati</taxon>
        <taxon>Pseudomonadota</taxon>
        <taxon>Betaproteobacteria</taxon>
        <taxon>Burkholderiales</taxon>
        <taxon>Sphaerotilaceae</taxon>
        <taxon>Ideonella</taxon>
    </lineage>
</organism>
<gene>
    <name evidence="1" type="ORF">KAK06_06510</name>
</gene>
<reference evidence="1" key="1">
    <citation type="submission" date="2021-04" db="EMBL/GenBank/DDBJ databases">
        <title>The genome sequence of Ideonella sp. 4Y11.</title>
        <authorList>
            <person name="Liu Y."/>
        </authorList>
    </citation>
    <scope>NUCLEOTIDE SEQUENCE</scope>
    <source>
        <strain evidence="1">4Y11</strain>
    </source>
</reference>
<dbReference type="EMBL" id="JAGQDE010000004">
    <property type="protein sequence ID" value="MBQ0958608.1"/>
    <property type="molecule type" value="Genomic_DNA"/>
</dbReference>
<evidence type="ECO:0000313" key="1">
    <source>
        <dbReference type="EMBL" id="MBQ0958608.1"/>
    </source>
</evidence>
<sequence length="121" mass="13563">MPLDLHALLQRDDFALVPDHGHFDVEAIAAFALSELPGAWRDPQRPQAVLVFGDDDERAEFLADRAPSTPDHFSYPVVMVVDLQPQRVTIDIFAGEEFHDPATDLTRWIEARFPCHVASGD</sequence>
<dbReference type="Proteomes" id="UP000678374">
    <property type="component" value="Unassembled WGS sequence"/>
</dbReference>
<dbReference type="RefSeq" id="WP_210801123.1">
    <property type="nucleotide sequence ID" value="NZ_JAGQDE010000004.1"/>
</dbReference>
<name>A0A940YE95_9BURK</name>
<dbReference type="AlphaFoldDB" id="A0A940YE95"/>
<protein>
    <submittedName>
        <fullName evidence="1">Uncharacterized protein</fullName>
    </submittedName>
</protein>
<accession>A0A940YE95</accession>
<keyword evidence="2" id="KW-1185">Reference proteome</keyword>
<comment type="caution">
    <text evidence="1">The sequence shown here is derived from an EMBL/GenBank/DDBJ whole genome shotgun (WGS) entry which is preliminary data.</text>
</comment>